<organism evidence="2 3">
    <name type="scientific">Polyangium fumosum</name>
    <dbReference type="NCBI Taxonomy" id="889272"/>
    <lineage>
        <taxon>Bacteria</taxon>
        <taxon>Pseudomonadati</taxon>
        <taxon>Myxococcota</taxon>
        <taxon>Polyangia</taxon>
        <taxon>Polyangiales</taxon>
        <taxon>Polyangiaceae</taxon>
        <taxon>Polyangium</taxon>
    </lineage>
</organism>
<dbReference type="Proteomes" id="UP000309215">
    <property type="component" value="Unassembled WGS sequence"/>
</dbReference>
<sequence>MVRIAILATHPIQYQAPLYRALAARDDVALKLFFCWDFGVKETRDPGFGKTIRWDVPLLEGYDHEFVPNVSKRPGTDHFFGLVNPGAFARMSAFRPDVLIVHGYAHFTEHEVMVRAHQKGIPVLLRGESNLLAERPSHVALAKRLALPPIFRRLGGALAIGTLSAHYFEHYGVPKDRVFIAPYTVDNSFFQSQAETVREEARAFRKELGIPADDLVVNYAAKLIPVKGCADLIRAFAARPRPKTHLVLIGDGPLRGELESLAKSLSARVHFVGFVNQKRMPAAYALGDVFALPSRFEPWGLAVNEAMNLGLPIIASDQVGAVPDLVGPDNGWVYPAGSVAALTRVLDEALAQHDGRASRGKASLRRIAAWDIPHTAEGFVRAARAVASRA</sequence>
<dbReference type="Gene3D" id="3.40.50.2000">
    <property type="entry name" value="Glycogen Phosphorylase B"/>
    <property type="match status" value="2"/>
</dbReference>
<dbReference type="Pfam" id="PF00534">
    <property type="entry name" value="Glycos_transf_1"/>
    <property type="match status" value="1"/>
</dbReference>
<evidence type="ECO:0000313" key="2">
    <source>
        <dbReference type="EMBL" id="TKD02463.1"/>
    </source>
</evidence>
<keyword evidence="2" id="KW-0808">Transferase</keyword>
<proteinExistence type="predicted"/>
<gene>
    <name evidence="2" type="ORF">E8A74_28645</name>
</gene>
<protein>
    <submittedName>
        <fullName evidence="2">Glycosyltransferase</fullName>
    </submittedName>
</protein>
<comment type="caution">
    <text evidence="2">The sequence shown here is derived from an EMBL/GenBank/DDBJ whole genome shotgun (WGS) entry which is preliminary data.</text>
</comment>
<name>A0A4U1J5R1_9BACT</name>
<dbReference type="InterPro" id="IPR050194">
    <property type="entry name" value="Glycosyltransferase_grp1"/>
</dbReference>
<dbReference type="EMBL" id="SSMQ01000034">
    <property type="protein sequence ID" value="TKD02463.1"/>
    <property type="molecule type" value="Genomic_DNA"/>
</dbReference>
<accession>A0A4U1J5R1</accession>
<dbReference type="CDD" id="cd03801">
    <property type="entry name" value="GT4_PimA-like"/>
    <property type="match status" value="1"/>
</dbReference>
<evidence type="ECO:0000313" key="3">
    <source>
        <dbReference type="Proteomes" id="UP000309215"/>
    </source>
</evidence>
<reference evidence="2 3" key="1">
    <citation type="submission" date="2019-04" db="EMBL/GenBank/DDBJ databases">
        <authorList>
            <person name="Li Y."/>
            <person name="Wang J."/>
        </authorList>
    </citation>
    <scope>NUCLEOTIDE SEQUENCE [LARGE SCALE GENOMIC DNA]</scope>
    <source>
        <strain evidence="2 3">DSM 14668</strain>
    </source>
</reference>
<dbReference type="GO" id="GO:0016758">
    <property type="term" value="F:hexosyltransferase activity"/>
    <property type="evidence" value="ECO:0007669"/>
    <property type="project" value="TreeGrafter"/>
</dbReference>
<keyword evidence="3" id="KW-1185">Reference proteome</keyword>
<dbReference type="AlphaFoldDB" id="A0A4U1J5R1"/>
<dbReference type="InterPro" id="IPR001296">
    <property type="entry name" value="Glyco_trans_1"/>
</dbReference>
<feature type="domain" description="Glycosyl transferase family 1" evidence="1">
    <location>
        <begin position="203"/>
        <end position="361"/>
    </location>
</feature>
<dbReference type="PANTHER" id="PTHR45947">
    <property type="entry name" value="SULFOQUINOVOSYL TRANSFERASE SQD2"/>
    <property type="match status" value="1"/>
</dbReference>
<dbReference type="PANTHER" id="PTHR45947:SF3">
    <property type="entry name" value="SULFOQUINOVOSYL TRANSFERASE SQD2"/>
    <property type="match status" value="1"/>
</dbReference>
<dbReference type="RefSeq" id="WP_136932268.1">
    <property type="nucleotide sequence ID" value="NZ_SSMQ01000034.1"/>
</dbReference>
<dbReference type="OrthoDB" id="9803091at2"/>
<dbReference type="SUPFAM" id="SSF53756">
    <property type="entry name" value="UDP-Glycosyltransferase/glycogen phosphorylase"/>
    <property type="match status" value="1"/>
</dbReference>
<evidence type="ECO:0000259" key="1">
    <source>
        <dbReference type="Pfam" id="PF00534"/>
    </source>
</evidence>